<name>A0A1T4PQT4_VIBCI</name>
<protein>
    <submittedName>
        <fullName evidence="1">Competence protein ComEA</fullName>
    </submittedName>
</protein>
<dbReference type="PANTHER" id="PTHR21180:SF32">
    <property type="entry name" value="ENDONUCLEASE_EXONUCLEASE_PHOSPHATASE FAMILY DOMAIN-CONTAINING PROTEIN 1"/>
    <property type="match status" value="1"/>
</dbReference>
<dbReference type="InterPro" id="IPR010994">
    <property type="entry name" value="RuvA_2-like"/>
</dbReference>
<dbReference type="Gene3D" id="1.10.150.280">
    <property type="entry name" value="AF1531-like domain"/>
    <property type="match status" value="1"/>
</dbReference>
<dbReference type="Pfam" id="PF12836">
    <property type="entry name" value="HHH_3"/>
    <property type="match status" value="1"/>
</dbReference>
<dbReference type="Proteomes" id="UP000190834">
    <property type="component" value="Unassembled WGS sequence"/>
</dbReference>
<reference evidence="2" key="1">
    <citation type="submission" date="2017-02" db="EMBL/GenBank/DDBJ databases">
        <authorList>
            <person name="Varghese N."/>
            <person name="Submissions S."/>
        </authorList>
    </citation>
    <scope>NUCLEOTIDE SEQUENCE [LARGE SCALE GENOMIC DNA]</scope>
    <source>
        <strain evidence="2">DSM 19608</strain>
    </source>
</reference>
<organism evidence="1 2">
    <name type="scientific">Vibrio cincinnatiensis DSM 19608</name>
    <dbReference type="NCBI Taxonomy" id="1123491"/>
    <lineage>
        <taxon>Bacteria</taxon>
        <taxon>Pseudomonadati</taxon>
        <taxon>Pseudomonadota</taxon>
        <taxon>Gammaproteobacteria</taxon>
        <taxon>Vibrionales</taxon>
        <taxon>Vibrionaceae</taxon>
        <taxon>Vibrio</taxon>
    </lineage>
</organism>
<gene>
    <name evidence="1" type="ORF">SAMN02745782_01843</name>
</gene>
<keyword evidence="2" id="KW-1185">Reference proteome</keyword>
<dbReference type="AlphaFoldDB" id="A0A1T4PQT4"/>
<sequence>MLRKYIIVLLLGLCWPTSYVLSEEMKENSQGFTITVNINTASAEEIATLLQGVGLQKAQAIVEYRETNGAFLHKEDLAKVKGIGSATVRKNEKRILL</sequence>
<accession>A0A1T4PQT4</accession>
<dbReference type="PANTHER" id="PTHR21180">
    <property type="entry name" value="ENDONUCLEASE/EXONUCLEASE/PHOSPHATASE FAMILY DOMAIN-CONTAINING PROTEIN 1"/>
    <property type="match status" value="1"/>
</dbReference>
<evidence type="ECO:0000313" key="2">
    <source>
        <dbReference type="Proteomes" id="UP000190834"/>
    </source>
</evidence>
<dbReference type="InterPro" id="IPR051675">
    <property type="entry name" value="Endo/Exo/Phosphatase_dom_1"/>
</dbReference>
<proteinExistence type="predicted"/>
<evidence type="ECO:0000313" key="1">
    <source>
        <dbReference type="EMBL" id="SJZ93920.1"/>
    </source>
</evidence>
<dbReference type="NCBIfam" id="TIGR00426">
    <property type="entry name" value="competence protein ComEA helix-hairpin-helix repeat region"/>
    <property type="match status" value="1"/>
</dbReference>
<dbReference type="EMBL" id="FUXB01000008">
    <property type="protein sequence ID" value="SJZ93920.1"/>
    <property type="molecule type" value="Genomic_DNA"/>
</dbReference>
<dbReference type="GO" id="GO:0015628">
    <property type="term" value="P:protein secretion by the type II secretion system"/>
    <property type="evidence" value="ECO:0007669"/>
    <property type="project" value="TreeGrafter"/>
</dbReference>
<dbReference type="GO" id="GO:0015627">
    <property type="term" value="C:type II protein secretion system complex"/>
    <property type="evidence" value="ECO:0007669"/>
    <property type="project" value="TreeGrafter"/>
</dbReference>
<dbReference type="STRING" id="1123491.SAMN02745782_01843"/>
<dbReference type="SUPFAM" id="SSF47781">
    <property type="entry name" value="RuvA domain 2-like"/>
    <property type="match status" value="1"/>
</dbReference>
<dbReference type="InterPro" id="IPR004509">
    <property type="entry name" value="Competence_ComEA_HhH"/>
</dbReference>